<dbReference type="Proteomes" id="UP000253958">
    <property type="component" value="Chromosome"/>
</dbReference>
<keyword evidence="5" id="KW-1133">Transmembrane helix</keyword>
<evidence type="ECO:0000256" key="5">
    <source>
        <dbReference type="SAM" id="Phobius"/>
    </source>
</evidence>
<keyword evidence="5" id="KW-0812">Transmembrane</keyword>
<accession>A0A3M9JVS9</accession>
<feature type="transmembrane region" description="Helical" evidence="5">
    <location>
        <begin position="173"/>
        <end position="194"/>
    </location>
</feature>
<evidence type="ECO:0000313" key="8">
    <source>
        <dbReference type="EMBL" id="KAB1117955.1"/>
    </source>
</evidence>
<dbReference type="Gene3D" id="3.30.565.10">
    <property type="entry name" value="Histidine kinase-like ATPase, C-terminal domain"/>
    <property type="match status" value="1"/>
</dbReference>
<keyword evidence="5" id="KW-0472">Membrane</keyword>
<dbReference type="SUPFAM" id="SSF55874">
    <property type="entry name" value="ATPase domain of HSP90 chaperone/DNA topoisomerase II/histidine kinase"/>
    <property type="match status" value="1"/>
</dbReference>
<gene>
    <name evidence="7" type="ORF">DVH21_28305</name>
    <name evidence="8" type="ORF">F6X54_05835</name>
</gene>
<keyword evidence="1" id="KW-0808">Transferase</keyword>
<feature type="region of interest" description="Disordered" evidence="4">
    <location>
        <begin position="432"/>
        <end position="454"/>
    </location>
</feature>
<sequence length="454" mass="45076">MPGAVAPPHDGRTAVGSPADSGPARSGMLSAMTATAAVAPPASRSGPGPSPAIPLTTGLIGLFVVVRICQVAAWPVAVLTGGTAGLRSVPAAVTVYAVQTLAVVGVLVWVHGQGAVGRGVAGLDATVALVALVAGGLLTRPGHGTGFSHPALPAAIGAGLTVALALSRRQALAWYAALAVGYLLGVHATVSLGPAALSGAAGNLLALVGVPAAAGLVVGALRQAALRADRATVRAVKAEAALAEAGQRIAAHAAYASEVAQQHRMLHDTVLSTLDAVARGAVDTGDPVVRRRLAADADHLRGLIASAGSAVGMRLVGELTTVIRELAPTGLRVHLRVTDVPPDVPPAVVRALTGAVREALNNVIRHSGTSTALVTVAGPAAGTDDPDPARLRVTVADRGRGFDPDRIRPGLGLSRSVRARIGEAGGEVLVDSGAGQGTTVEMSWPPGAWTSAAG</sequence>
<reference evidence="7 9" key="2">
    <citation type="submission" date="2018-08" db="EMBL/GenBank/DDBJ databases">
        <title>Streptomyces kandeliansis sp. nov., an endophytic bacterium isolated from mangrove plant.</title>
        <authorList>
            <person name="Wang R."/>
        </authorList>
    </citation>
    <scope>NUCLEOTIDE SEQUENCE [LARGE SCALE GENOMIC DNA]</scope>
    <source>
        <strain evidence="7">110B</strain>
        <strain evidence="9">H14(2018)</strain>
    </source>
</reference>
<feature type="region of interest" description="Disordered" evidence="4">
    <location>
        <begin position="1"/>
        <end position="26"/>
    </location>
</feature>
<reference evidence="8 10" key="3">
    <citation type="submission" date="2019-09" db="EMBL/GenBank/DDBJ databases">
        <title>High taxonomic diversity of Micromonospora strains isolated from Medicago sativa nodules in different geographical locations.</title>
        <authorList>
            <person name="Martinez-Hidalgo P."/>
            <person name="Flores-Felix J.D."/>
            <person name="Velazquez E."/>
            <person name="Brau L."/>
            <person name="Trujillo M.E."/>
            <person name="Martinez-Molina E."/>
        </authorList>
    </citation>
    <scope>NUCLEOTIDE SEQUENCE [LARGE SCALE GENOMIC DNA]</scope>
    <source>
        <strain evidence="8 10">ALFB5</strain>
    </source>
</reference>
<dbReference type="Pfam" id="PF02518">
    <property type="entry name" value="HATPase_c"/>
    <property type="match status" value="1"/>
</dbReference>
<dbReference type="InterPro" id="IPR003594">
    <property type="entry name" value="HATPase_dom"/>
</dbReference>
<evidence type="ECO:0000256" key="3">
    <source>
        <dbReference type="ARBA" id="ARBA00023012"/>
    </source>
</evidence>
<dbReference type="Proteomes" id="UP000471364">
    <property type="component" value="Unassembled WGS sequence"/>
</dbReference>
<evidence type="ECO:0000256" key="1">
    <source>
        <dbReference type="ARBA" id="ARBA00022679"/>
    </source>
</evidence>
<proteinExistence type="predicted"/>
<dbReference type="PANTHER" id="PTHR24421">
    <property type="entry name" value="NITRATE/NITRITE SENSOR PROTEIN NARX-RELATED"/>
    <property type="match status" value="1"/>
</dbReference>
<evidence type="ECO:0000313" key="10">
    <source>
        <dbReference type="Proteomes" id="UP000471364"/>
    </source>
</evidence>
<feature type="transmembrane region" description="Helical" evidence="5">
    <location>
        <begin position="147"/>
        <end position="166"/>
    </location>
</feature>
<organism evidence="7 9">
    <name type="scientific">Micromonospora aurantiaca</name>
    <name type="common">nom. illeg.</name>
    <dbReference type="NCBI Taxonomy" id="47850"/>
    <lineage>
        <taxon>Bacteria</taxon>
        <taxon>Bacillati</taxon>
        <taxon>Actinomycetota</taxon>
        <taxon>Actinomycetes</taxon>
        <taxon>Micromonosporales</taxon>
        <taxon>Micromonosporaceae</taxon>
        <taxon>Micromonospora</taxon>
    </lineage>
</organism>
<keyword evidence="3" id="KW-0902">Two-component regulatory system</keyword>
<keyword evidence="2" id="KW-0418">Kinase</keyword>
<evidence type="ECO:0000313" key="9">
    <source>
        <dbReference type="Proteomes" id="UP000253958"/>
    </source>
</evidence>
<protein>
    <recommendedName>
        <fullName evidence="6">Histidine kinase/HSP90-like ATPase domain-containing protein</fullName>
    </recommendedName>
</protein>
<keyword evidence="10" id="KW-1185">Reference proteome</keyword>
<dbReference type="AlphaFoldDB" id="A0A3M9JVS9"/>
<evidence type="ECO:0000259" key="6">
    <source>
        <dbReference type="SMART" id="SM00387"/>
    </source>
</evidence>
<feature type="transmembrane region" description="Helical" evidence="5">
    <location>
        <begin position="122"/>
        <end position="141"/>
    </location>
</feature>
<dbReference type="InterPro" id="IPR036890">
    <property type="entry name" value="HATPase_C_sf"/>
</dbReference>
<evidence type="ECO:0000256" key="4">
    <source>
        <dbReference type="SAM" id="MobiDB-lite"/>
    </source>
</evidence>
<feature type="transmembrane region" description="Helical" evidence="5">
    <location>
        <begin position="89"/>
        <end position="110"/>
    </location>
</feature>
<dbReference type="PANTHER" id="PTHR24421:SF61">
    <property type="entry name" value="OXYGEN SENSOR HISTIDINE KINASE NREB"/>
    <property type="match status" value="1"/>
</dbReference>
<dbReference type="InterPro" id="IPR050482">
    <property type="entry name" value="Sensor_HK_TwoCompSys"/>
</dbReference>
<evidence type="ECO:0000256" key="2">
    <source>
        <dbReference type="ARBA" id="ARBA00022777"/>
    </source>
</evidence>
<name>A0A3M9JVS9_9ACTN</name>
<dbReference type="SMART" id="SM00387">
    <property type="entry name" value="HATPase_c"/>
    <property type="match status" value="1"/>
</dbReference>
<dbReference type="CDD" id="cd16917">
    <property type="entry name" value="HATPase_UhpB-NarQ-NarX-like"/>
    <property type="match status" value="1"/>
</dbReference>
<evidence type="ECO:0000313" key="7">
    <source>
        <dbReference type="EMBL" id="AXH93518.1"/>
    </source>
</evidence>
<reference evidence="7 9" key="1">
    <citation type="submission" date="2018-07" db="EMBL/GenBank/DDBJ databases">
        <authorList>
            <person name="Ye Y."/>
        </authorList>
    </citation>
    <scope>NUCLEOTIDE SEQUENCE [LARGE SCALE GENOMIC DNA]</scope>
    <source>
        <strain evidence="7">110B</strain>
        <strain evidence="9">H14(2018)</strain>
    </source>
</reference>
<dbReference type="EMBL" id="CP031263">
    <property type="protein sequence ID" value="AXH93518.1"/>
    <property type="molecule type" value="Genomic_DNA"/>
</dbReference>
<dbReference type="GO" id="GO:0016301">
    <property type="term" value="F:kinase activity"/>
    <property type="evidence" value="ECO:0007669"/>
    <property type="project" value="UniProtKB-KW"/>
</dbReference>
<dbReference type="EMBL" id="WAAR01000016">
    <property type="protein sequence ID" value="KAB1117955.1"/>
    <property type="molecule type" value="Genomic_DNA"/>
</dbReference>
<dbReference type="GO" id="GO:0000160">
    <property type="term" value="P:phosphorelay signal transduction system"/>
    <property type="evidence" value="ECO:0007669"/>
    <property type="project" value="UniProtKB-KW"/>
</dbReference>
<feature type="domain" description="Histidine kinase/HSP90-like ATPase" evidence="6">
    <location>
        <begin position="347"/>
        <end position="448"/>
    </location>
</feature>
<feature type="transmembrane region" description="Helical" evidence="5">
    <location>
        <begin position="200"/>
        <end position="221"/>
    </location>
</feature>